<accession>A0A395MF50</accession>
<dbReference type="InterPro" id="IPR013783">
    <property type="entry name" value="Ig-like_fold"/>
</dbReference>
<keyword evidence="6" id="KW-0539">Nucleus</keyword>
<comment type="similarity">
    <text evidence="10">Belongs to the glycosyl hydrolase 2 family. Beta-mannosidase B subfamily.</text>
</comment>
<dbReference type="PROSITE" id="PS00463">
    <property type="entry name" value="ZN2_CY6_FUNGAL_1"/>
    <property type="match status" value="1"/>
</dbReference>
<evidence type="ECO:0000256" key="3">
    <source>
        <dbReference type="ARBA" id="ARBA00012754"/>
    </source>
</evidence>
<comment type="caution">
    <text evidence="14">The sequence shown here is derived from an EMBL/GenBank/DDBJ whole genome shotgun (WGS) entry which is preliminary data.</text>
</comment>
<dbReference type="InterPro" id="IPR017853">
    <property type="entry name" value="GH"/>
</dbReference>
<dbReference type="InterPro" id="IPR008979">
    <property type="entry name" value="Galactose-bd-like_sf"/>
</dbReference>
<dbReference type="GO" id="GO:0008270">
    <property type="term" value="F:zinc ion binding"/>
    <property type="evidence" value="ECO:0007669"/>
    <property type="project" value="InterPro"/>
</dbReference>
<evidence type="ECO:0000256" key="11">
    <source>
        <dbReference type="ARBA" id="ARBA00041069"/>
    </source>
</evidence>
<dbReference type="GO" id="GO:0006516">
    <property type="term" value="P:glycoprotein catabolic process"/>
    <property type="evidence" value="ECO:0007669"/>
    <property type="project" value="TreeGrafter"/>
</dbReference>
<evidence type="ECO:0000313" key="14">
    <source>
        <dbReference type="EMBL" id="RFN46494.1"/>
    </source>
</evidence>
<dbReference type="Gene3D" id="2.60.120.260">
    <property type="entry name" value="Galactose-binding domain-like"/>
    <property type="match status" value="1"/>
</dbReference>
<dbReference type="Gene3D" id="4.10.240.10">
    <property type="entry name" value="Zn(2)-C6 fungal-type DNA-binding domain"/>
    <property type="match status" value="1"/>
</dbReference>
<evidence type="ECO:0000256" key="6">
    <source>
        <dbReference type="ARBA" id="ARBA00023242"/>
    </source>
</evidence>
<dbReference type="FunFam" id="3.20.20.80:FF:000050">
    <property type="entry name" value="Beta-mannosidase B"/>
    <property type="match status" value="1"/>
</dbReference>
<sequence length="1550" mass="176366">MAAATHIIDLATGWKLKRSDEGDDTWMTVDKVPTVVHLDLLTNKRIPDPIIGTNELDVEWVGEHSWTYETTFDGPALSNNAQAYLLFDGLDTFAHVRLNGTTILESDNMFLSHRVDITTLLQQSKSNTLSIEFDSALLAGRALEKEHSEHNFVAFNGEASRLAVRKAQYHWGWDWGPVLMTAGPWRPVRLEISYTHISNVRVDYDVSDDLSTITGKIVADIEGLVDEIIFTIGYRGQDIFRVSQKAENGTNASDFKLGQYTHSSLAYQTLTQPENPNLWYPAGYGEQFLYSVAVNASYQGTVLNTWETKTGFRKSQLVQEKDNHGQSFYFRINNVDVFCGGSCWIPAHSLLPSLDSDKYRAWLQLMIDGNQVMTRVWGGGIYEDDAFYNTCDELGILVWQDFMFACGVYPVWPAFSKSIQAEAENNIRRLRHHPSITIWAGNNEDYQVQEQCHLDYDFDDKNPESWLKSNFPARYYYEHLLPSIMEKETPGTQYWPGSPFSNGKSSDDLNIGDVHQWNVWHGTQEKYQRYGEIGGRFNSEFGLAAFPVLKTVEGFIKDREDLYPQSHVLDFHNKADGHERRIATYVMENFRFSSDLATWVYLTQLAQSEAMTYAYRNWRRQWGDNRRCGGALVWQLNDCWPATSWSIVDHYLRKKPAFYVIKRALCPIAVGVQREHHDWSVCHARPKKSSTYELWISSSLQHETHVDVELRFLSIDTGKEVKPAVKKDNVVVAKNGVTNVLSGVIDNVTEEVHVLAARVFQSGECISRDVDWPQPFKYLSFEDRGVKVEAQPGKLVISSEKPTKGLVLEEIDGCVLRDNCLDVMPDDPQVVKICTDTQDLQAPHFRHLPTNFTTCCSAEEIDMKMKLFRVASDMPLVDRPYSEASSELRVLDRKLLFTFHIISYILEPSHQIQDQNPTMELPYISETVGLQDVNNQSRQPRVTSSCAECRRRRVKCEGETIPCRQCVYYLVPHLCHYPARKKRHNISLKSHTELADSYTKAQKIIETLFPSSSLDELSSMTRQQLMVRLQSSKPPPPAIEMESQDHLQVLEPSLEQNFTWDEISETESETSRVADDVNGLAFSRQSLNASYLGISSVPTILKVIAHLSPHVQQRIPKGAEAWRSPSTLADSPADMAFLQEDEIPLINAYFSHVHPAIPMVDETDFRKRYFQSNTEEDEDGPWLALMNMVLAMGSMASDSIHFNGHNHFYKRALPYLNINSFGSGHLYMVQALALYSGMILHFLNKPNMAVAVMGATLQMAVAMGLHRAQALPSQSSTNIAYHPGNGSTTTRIRTWWSILCLDTWASSTLGRPSEGYWDPTITLTSSMSVLENLRLGQLPLISPDEVDEFDRQLIAWKDSLHMFLAHREQCPPSLNTARATLWWRWVTTRLMLYRPGLLITALHQKPWGQENTSEAIHARKCIDIAKEGVDLMVIDWVPNQFLCWNSAWNLFQVSLVLVLGLMSDKQEAEKGDCYGSVCRAIELFAQMEPLDAGCTRTRRLLQGLLDNTKHIEASTTSSTDSETLDLSILDYLGTDLFWDNIDEVESNWNF</sequence>
<dbReference type="EC" id="3.2.1.25" evidence="3"/>
<keyword evidence="9" id="KW-0624">Polysaccharide degradation</keyword>
<evidence type="ECO:0000256" key="2">
    <source>
        <dbReference type="ARBA" id="ARBA00004740"/>
    </source>
</evidence>
<keyword evidence="4" id="KW-0479">Metal-binding</keyword>
<keyword evidence="7" id="KW-0119">Carbohydrate metabolism</keyword>
<dbReference type="GO" id="GO:0003677">
    <property type="term" value="F:DNA binding"/>
    <property type="evidence" value="ECO:0007669"/>
    <property type="project" value="InterPro"/>
</dbReference>
<dbReference type="Gene3D" id="2.60.40.10">
    <property type="entry name" value="Immunoglobulins"/>
    <property type="match status" value="1"/>
</dbReference>
<comment type="pathway">
    <text evidence="2">Glycan metabolism; N-glycan degradation.</text>
</comment>
<organism evidence="14 15">
    <name type="scientific">Fusarium flagelliforme</name>
    <dbReference type="NCBI Taxonomy" id="2675880"/>
    <lineage>
        <taxon>Eukaryota</taxon>
        <taxon>Fungi</taxon>
        <taxon>Dikarya</taxon>
        <taxon>Ascomycota</taxon>
        <taxon>Pezizomycotina</taxon>
        <taxon>Sordariomycetes</taxon>
        <taxon>Hypocreomycetidae</taxon>
        <taxon>Hypocreales</taxon>
        <taxon>Nectriaceae</taxon>
        <taxon>Fusarium</taxon>
        <taxon>Fusarium incarnatum-equiseti species complex</taxon>
    </lineage>
</organism>
<evidence type="ECO:0000256" key="1">
    <source>
        <dbReference type="ARBA" id="ARBA00000829"/>
    </source>
</evidence>
<evidence type="ECO:0000256" key="12">
    <source>
        <dbReference type="ARBA" id="ARBA00041614"/>
    </source>
</evidence>
<dbReference type="Proteomes" id="UP000265631">
    <property type="component" value="Unassembled WGS sequence"/>
</dbReference>
<dbReference type="GO" id="GO:0006351">
    <property type="term" value="P:DNA-templated transcription"/>
    <property type="evidence" value="ECO:0007669"/>
    <property type="project" value="InterPro"/>
</dbReference>
<dbReference type="Pfam" id="PF22666">
    <property type="entry name" value="Glyco_hydro_2_N2"/>
    <property type="match status" value="1"/>
</dbReference>
<evidence type="ECO:0000256" key="5">
    <source>
        <dbReference type="ARBA" id="ARBA00022801"/>
    </source>
</evidence>
<reference evidence="14 15" key="1">
    <citation type="journal article" date="2018" name="PLoS Pathog.">
        <title>Evolution of structural diversity of trichothecenes, a family of toxins produced by plant pathogenic and entomopathogenic fungi.</title>
        <authorList>
            <person name="Proctor R.H."/>
            <person name="McCormick S.P."/>
            <person name="Kim H.S."/>
            <person name="Cardoza R.E."/>
            <person name="Stanley A.M."/>
            <person name="Lindo L."/>
            <person name="Kelly A."/>
            <person name="Brown D.W."/>
            <person name="Lee T."/>
            <person name="Vaughan M.M."/>
            <person name="Alexander N.J."/>
            <person name="Busman M."/>
            <person name="Gutierrez S."/>
        </authorList>
    </citation>
    <scope>NUCLEOTIDE SEQUENCE [LARGE SCALE GENOMIC DNA]</scope>
    <source>
        <strain evidence="14 15">NRRL 13405</strain>
    </source>
</reference>
<keyword evidence="8" id="KW-0326">Glycosidase</keyword>
<dbReference type="STRING" id="2594813.A0A395MF50"/>
<keyword evidence="5" id="KW-0378">Hydrolase</keyword>
<dbReference type="GO" id="GO:0004567">
    <property type="term" value="F:beta-mannosidase activity"/>
    <property type="evidence" value="ECO:0007669"/>
    <property type="project" value="UniProtKB-EC"/>
</dbReference>
<dbReference type="InterPro" id="IPR036156">
    <property type="entry name" value="Beta-gal/glucu_dom_sf"/>
</dbReference>
<name>A0A395MF50_9HYPO</name>
<dbReference type="InterPro" id="IPR006102">
    <property type="entry name" value="Ig-like_GH2"/>
</dbReference>
<dbReference type="CDD" id="cd00067">
    <property type="entry name" value="GAL4"/>
    <property type="match status" value="1"/>
</dbReference>
<feature type="domain" description="Zn(2)-C6 fungal-type" evidence="13">
    <location>
        <begin position="945"/>
        <end position="977"/>
    </location>
</feature>
<dbReference type="FunFam" id="2.60.120.260:FF:000118">
    <property type="entry name" value="Beta-mannosidase B"/>
    <property type="match status" value="1"/>
</dbReference>
<dbReference type="SUPFAM" id="SSF57701">
    <property type="entry name" value="Zn2/Cys6 DNA-binding domain"/>
    <property type="match status" value="1"/>
</dbReference>
<dbReference type="Pfam" id="PF17786">
    <property type="entry name" value="Mannosidase_ig"/>
    <property type="match status" value="1"/>
</dbReference>
<dbReference type="Pfam" id="PF04082">
    <property type="entry name" value="Fungal_trans"/>
    <property type="match status" value="1"/>
</dbReference>
<dbReference type="SUPFAM" id="SSF51445">
    <property type="entry name" value="(Trans)glycosidases"/>
    <property type="match status" value="1"/>
</dbReference>
<evidence type="ECO:0000313" key="15">
    <source>
        <dbReference type="Proteomes" id="UP000265631"/>
    </source>
</evidence>
<dbReference type="InterPro" id="IPR054593">
    <property type="entry name" value="Beta-mannosidase-like_N2"/>
</dbReference>
<dbReference type="PROSITE" id="PS50048">
    <property type="entry name" value="ZN2_CY6_FUNGAL_2"/>
    <property type="match status" value="1"/>
</dbReference>
<evidence type="ECO:0000256" key="10">
    <source>
        <dbReference type="ARBA" id="ARBA00038429"/>
    </source>
</evidence>
<evidence type="ECO:0000259" key="13">
    <source>
        <dbReference type="PROSITE" id="PS50048"/>
    </source>
</evidence>
<evidence type="ECO:0000256" key="9">
    <source>
        <dbReference type="ARBA" id="ARBA00023326"/>
    </source>
</evidence>
<dbReference type="EMBL" id="PXXK01000296">
    <property type="protein sequence ID" value="RFN46494.1"/>
    <property type="molecule type" value="Genomic_DNA"/>
</dbReference>
<dbReference type="InterPro" id="IPR007219">
    <property type="entry name" value="XnlR_reg_dom"/>
</dbReference>
<evidence type="ECO:0000256" key="4">
    <source>
        <dbReference type="ARBA" id="ARBA00022723"/>
    </source>
</evidence>
<dbReference type="InterPro" id="IPR001138">
    <property type="entry name" value="Zn2Cys6_DnaBD"/>
</dbReference>
<dbReference type="PANTHER" id="PTHR43730:SF1">
    <property type="entry name" value="BETA-MANNOSIDASE"/>
    <property type="match status" value="1"/>
</dbReference>
<comment type="catalytic activity">
    <reaction evidence="1">
        <text>Hydrolysis of terminal, non-reducing beta-D-mannose residues in beta-D-mannosides.</text>
        <dbReference type="EC" id="3.2.1.25"/>
    </reaction>
</comment>
<dbReference type="Gene3D" id="3.20.20.80">
    <property type="entry name" value="Glycosidases"/>
    <property type="match status" value="1"/>
</dbReference>
<dbReference type="InterPro" id="IPR036864">
    <property type="entry name" value="Zn2-C6_fun-type_DNA-bd_sf"/>
</dbReference>
<dbReference type="GO" id="GO:0000272">
    <property type="term" value="P:polysaccharide catabolic process"/>
    <property type="evidence" value="ECO:0007669"/>
    <property type="project" value="UniProtKB-KW"/>
</dbReference>
<dbReference type="SMART" id="SM00906">
    <property type="entry name" value="Fungal_trans"/>
    <property type="match status" value="1"/>
</dbReference>
<evidence type="ECO:0000256" key="7">
    <source>
        <dbReference type="ARBA" id="ARBA00023277"/>
    </source>
</evidence>
<keyword evidence="15" id="KW-1185">Reference proteome</keyword>
<dbReference type="InterPro" id="IPR041447">
    <property type="entry name" value="Mannosidase_ig"/>
</dbReference>
<dbReference type="PANTHER" id="PTHR43730">
    <property type="entry name" value="BETA-MANNOSIDASE"/>
    <property type="match status" value="1"/>
</dbReference>
<proteinExistence type="inferred from homology"/>
<dbReference type="InterPro" id="IPR050887">
    <property type="entry name" value="Beta-mannosidase_GH2"/>
</dbReference>
<dbReference type="SUPFAM" id="SSF49303">
    <property type="entry name" value="beta-Galactosidase/glucuronidase domain"/>
    <property type="match status" value="1"/>
</dbReference>
<protein>
    <recommendedName>
        <fullName evidence="11">Beta-mannosidase B</fullName>
        <ecNumber evidence="3">3.2.1.25</ecNumber>
    </recommendedName>
    <alternativeName>
        <fullName evidence="12">Mannanase B</fullName>
    </alternativeName>
</protein>
<dbReference type="Pfam" id="PF00703">
    <property type="entry name" value="Glyco_hydro_2"/>
    <property type="match status" value="1"/>
</dbReference>
<dbReference type="SMART" id="SM00066">
    <property type="entry name" value="GAL4"/>
    <property type="match status" value="1"/>
</dbReference>
<dbReference type="SUPFAM" id="SSF49785">
    <property type="entry name" value="Galactose-binding domain-like"/>
    <property type="match status" value="1"/>
</dbReference>
<dbReference type="CDD" id="cd12148">
    <property type="entry name" value="fungal_TF_MHR"/>
    <property type="match status" value="1"/>
</dbReference>
<gene>
    <name evidence="14" type="ORF">FIE12Z_9254</name>
</gene>
<evidence type="ECO:0000256" key="8">
    <source>
        <dbReference type="ARBA" id="ARBA00023295"/>
    </source>
</evidence>
<dbReference type="GO" id="GO:0000981">
    <property type="term" value="F:DNA-binding transcription factor activity, RNA polymerase II-specific"/>
    <property type="evidence" value="ECO:0007669"/>
    <property type="project" value="InterPro"/>
</dbReference>